<evidence type="ECO:0000256" key="8">
    <source>
        <dbReference type="HAMAP-Rule" id="MF_00009"/>
    </source>
</evidence>
<evidence type="ECO:0000313" key="9">
    <source>
        <dbReference type="EMBL" id="NKF22831.1"/>
    </source>
</evidence>
<dbReference type="PANTHER" id="PTHR46986">
    <property type="entry name" value="ENDORIBONUCLEASE YBEY, CHLOROPLASTIC"/>
    <property type="match status" value="1"/>
</dbReference>
<keyword evidence="6 8" id="KW-0378">Hydrolase</keyword>
<name>A0A969WCD1_9GAMM</name>
<comment type="caution">
    <text evidence="9">The sequence shown here is derived from an EMBL/GenBank/DDBJ whole genome shotgun (WGS) entry which is preliminary data.</text>
</comment>
<accession>A0A969WCD1</accession>
<organism evidence="9 10">
    <name type="scientific">Solimonas marina</name>
    <dbReference type="NCBI Taxonomy" id="2714601"/>
    <lineage>
        <taxon>Bacteria</taxon>
        <taxon>Pseudomonadati</taxon>
        <taxon>Pseudomonadota</taxon>
        <taxon>Gammaproteobacteria</taxon>
        <taxon>Nevskiales</taxon>
        <taxon>Nevskiaceae</taxon>
        <taxon>Solimonas</taxon>
    </lineage>
</organism>
<dbReference type="PANTHER" id="PTHR46986:SF1">
    <property type="entry name" value="ENDORIBONUCLEASE YBEY, CHLOROPLASTIC"/>
    <property type="match status" value="1"/>
</dbReference>
<dbReference type="GO" id="GO:0006364">
    <property type="term" value="P:rRNA processing"/>
    <property type="evidence" value="ECO:0007669"/>
    <property type="project" value="UniProtKB-UniRule"/>
</dbReference>
<dbReference type="Pfam" id="PF02130">
    <property type="entry name" value="YbeY"/>
    <property type="match status" value="1"/>
</dbReference>
<dbReference type="SUPFAM" id="SSF55486">
    <property type="entry name" value="Metalloproteases ('zincins'), catalytic domain"/>
    <property type="match status" value="1"/>
</dbReference>
<dbReference type="PROSITE" id="PS01306">
    <property type="entry name" value="UPF0054"/>
    <property type="match status" value="1"/>
</dbReference>
<proteinExistence type="inferred from homology"/>
<comment type="function">
    <text evidence="8">Single strand-specific metallo-endoribonuclease involved in late-stage 70S ribosome quality control and in maturation of the 3' terminus of the 16S rRNA.</text>
</comment>
<dbReference type="GO" id="GO:0004222">
    <property type="term" value="F:metalloendopeptidase activity"/>
    <property type="evidence" value="ECO:0007669"/>
    <property type="project" value="InterPro"/>
</dbReference>
<feature type="binding site" evidence="8">
    <location>
        <position position="112"/>
    </location>
    <ligand>
        <name>Zn(2+)</name>
        <dbReference type="ChEBI" id="CHEBI:29105"/>
        <note>catalytic</note>
    </ligand>
</feature>
<comment type="cofactor">
    <cofactor evidence="8">
        <name>Zn(2+)</name>
        <dbReference type="ChEBI" id="CHEBI:29105"/>
    </cofactor>
    <text evidence="8">Binds 1 zinc ion.</text>
</comment>
<sequence length="145" mass="16014">MSGEIAIQRTVSAKGIPSPDSLRTFARAALPKRYGELTIRIVDEGESRALNRDYRGKDKPTNVLSFQGDAAMGAAVLGDLVICAAVVAREAVEQHKTPRGHWAHMVVHGCLHLQGYDHENEPDAQVMEAREVRILKRLGFPDPYQ</sequence>
<dbReference type="AlphaFoldDB" id="A0A969WCD1"/>
<evidence type="ECO:0000256" key="4">
    <source>
        <dbReference type="ARBA" id="ARBA00022723"/>
    </source>
</evidence>
<evidence type="ECO:0000256" key="7">
    <source>
        <dbReference type="ARBA" id="ARBA00022833"/>
    </source>
</evidence>
<keyword evidence="10" id="KW-1185">Reference proteome</keyword>
<comment type="subcellular location">
    <subcellularLocation>
        <location evidence="8">Cytoplasm</location>
    </subcellularLocation>
</comment>
<keyword evidence="3 8" id="KW-0540">Nuclease</keyword>
<dbReference type="Proteomes" id="UP000653472">
    <property type="component" value="Unassembled WGS sequence"/>
</dbReference>
<keyword evidence="8" id="KW-0963">Cytoplasm</keyword>
<evidence type="ECO:0000256" key="2">
    <source>
        <dbReference type="ARBA" id="ARBA00022517"/>
    </source>
</evidence>
<keyword evidence="4 8" id="KW-0479">Metal-binding</keyword>
<dbReference type="NCBIfam" id="TIGR00043">
    <property type="entry name" value="rRNA maturation RNase YbeY"/>
    <property type="match status" value="1"/>
</dbReference>
<dbReference type="GO" id="GO:0008270">
    <property type="term" value="F:zinc ion binding"/>
    <property type="evidence" value="ECO:0007669"/>
    <property type="project" value="UniProtKB-UniRule"/>
</dbReference>
<evidence type="ECO:0000256" key="1">
    <source>
        <dbReference type="ARBA" id="ARBA00010875"/>
    </source>
</evidence>
<dbReference type="Gene3D" id="3.40.390.30">
    <property type="entry name" value="Metalloproteases ('zincins'), catalytic domain"/>
    <property type="match status" value="1"/>
</dbReference>
<dbReference type="EC" id="3.1.-.-" evidence="8"/>
<dbReference type="GO" id="GO:0004521">
    <property type="term" value="F:RNA endonuclease activity"/>
    <property type="evidence" value="ECO:0007669"/>
    <property type="project" value="UniProtKB-UniRule"/>
</dbReference>
<dbReference type="RefSeq" id="WP_168148124.1">
    <property type="nucleotide sequence ID" value="NZ_JAAVXB010000005.1"/>
</dbReference>
<dbReference type="EMBL" id="JAAVXB010000005">
    <property type="protein sequence ID" value="NKF22831.1"/>
    <property type="molecule type" value="Genomic_DNA"/>
</dbReference>
<evidence type="ECO:0000256" key="5">
    <source>
        <dbReference type="ARBA" id="ARBA00022759"/>
    </source>
</evidence>
<protein>
    <recommendedName>
        <fullName evidence="8">Endoribonuclease YbeY</fullName>
        <ecNumber evidence="8">3.1.-.-</ecNumber>
    </recommendedName>
</protein>
<comment type="similarity">
    <text evidence="1 8">Belongs to the endoribonuclease YbeY family.</text>
</comment>
<dbReference type="InterPro" id="IPR020549">
    <property type="entry name" value="YbeY_CS"/>
</dbReference>
<evidence type="ECO:0000256" key="6">
    <source>
        <dbReference type="ARBA" id="ARBA00022801"/>
    </source>
</evidence>
<dbReference type="GO" id="GO:0005737">
    <property type="term" value="C:cytoplasm"/>
    <property type="evidence" value="ECO:0007669"/>
    <property type="project" value="UniProtKB-SubCell"/>
</dbReference>
<evidence type="ECO:0000313" key="10">
    <source>
        <dbReference type="Proteomes" id="UP000653472"/>
    </source>
</evidence>
<dbReference type="HAMAP" id="MF_00009">
    <property type="entry name" value="Endoribonucl_YbeY"/>
    <property type="match status" value="1"/>
</dbReference>
<feature type="binding site" evidence="8">
    <location>
        <position position="118"/>
    </location>
    <ligand>
        <name>Zn(2+)</name>
        <dbReference type="ChEBI" id="CHEBI:29105"/>
        <note>catalytic</note>
    </ligand>
</feature>
<keyword evidence="2 8" id="KW-0690">Ribosome biogenesis</keyword>
<keyword evidence="8" id="KW-0698">rRNA processing</keyword>
<evidence type="ECO:0000256" key="3">
    <source>
        <dbReference type="ARBA" id="ARBA00022722"/>
    </source>
</evidence>
<keyword evidence="5 8" id="KW-0255">Endonuclease</keyword>
<keyword evidence="7 8" id="KW-0862">Zinc</keyword>
<dbReference type="InterPro" id="IPR002036">
    <property type="entry name" value="YbeY"/>
</dbReference>
<dbReference type="InterPro" id="IPR023091">
    <property type="entry name" value="MetalPrtase_cat_dom_sf_prd"/>
</dbReference>
<gene>
    <name evidence="8 9" type="primary">ybeY</name>
    <name evidence="9" type="ORF">G7Y82_10925</name>
</gene>
<feature type="binding site" evidence="8">
    <location>
        <position position="108"/>
    </location>
    <ligand>
        <name>Zn(2+)</name>
        <dbReference type="ChEBI" id="CHEBI:29105"/>
        <note>catalytic</note>
    </ligand>
</feature>
<reference evidence="9" key="1">
    <citation type="submission" date="2020-03" db="EMBL/GenBank/DDBJ databases">
        <title>Solimonas marina sp. nov., isolated from deep seawater of the Pacific Ocean.</title>
        <authorList>
            <person name="Liu X."/>
            <person name="Lai Q."/>
            <person name="Sun F."/>
            <person name="Gai Y."/>
            <person name="Li G."/>
            <person name="Shao Z."/>
        </authorList>
    </citation>
    <scope>NUCLEOTIDE SEQUENCE</scope>
    <source>
        <strain evidence="9">C16B3</strain>
    </source>
</reference>